<reference evidence="7" key="1">
    <citation type="submission" date="2020-10" db="EMBL/GenBank/DDBJ databases">
        <authorList>
            <person name="Gilroy R."/>
        </authorList>
    </citation>
    <scope>NUCLEOTIDE SEQUENCE</scope>
    <source>
        <strain evidence="7">11167</strain>
    </source>
</reference>
<evidence type="ECO:0000256" key="1">
    <source>
        <dbReference type="ARBA" id="ARBA00000385"/>
    </source>
</evidence>
<feature type="domain" description="Pseudouridine synthase II N-terminal" evidence="6">
    <location>
        <begin position="25"/>
        <end position="172"/>
    </location>
</feature>
<dbReference type="GO" id="GO:0160148">
    <property type="term" value="F:tRNA pseudouridine(55) synthase activity"/>
    <property type="evidence" value="ECO:0007669"/>
    <property type="project" value="UniProtKB-EC"/>
</dbReference>
<dbReference type="EMBL" id="JADIMU010000001">
    <property type="protein sequence ID" value="MBO8442183.1"/>
    <property type="molecule type" value="Genomic_DNA"/>
</dbReference>
<dbReference type="PANTHER" id="PTHR13767">
    <property type="entry name" value="TRNA-PSEUDOURIDINE SYNTHASE"/>
    <property type="match status" value="1"/>
</dbReference>
<evidence type="ECO:0000256" key="5">
    <source>
        <dbReference type="HAMAP-Rule" id="MF_01080"/>
    </source>
</evidence>
<keyword evidence="3 5" id="KW-0819">tRNA processing</keyword>
<dbReference type="HAMAP" id="MF_01080">
    <property type="entry name" value="TruB_bact"/>
    <property type="match status" value="1"/>
</dbReference>
<dbReference type="GO" id="GO:0003723">
    <property type="term" value="F:RNA binding"/>
    <property type="evidence" value="ECO:0007669"/>
    <property type="project" value="InterPro"/>
</dbReference>
<dbReference type="InterPro" id="IPR014780">
    <property type="entry name" value="tRNA_psdUridine_synth_TruB"/>
</dbReference>
<dbReference type="CDD" id="cd02573">
    <property type="entry name" value="PseudoU_synth_EcTruB"/>
    <property type="match status" value="1"/>
</dbReference>
<protein>
    <recommendedName>
        <fullName evidence="5">tRNA pseudouridine synthase B</fullName>
        <ecNumber evidence="5">5.4.99.25</ecNumber>
    </recommendedName>
    <alternativeName>
        <fullName evidence="5">tRNA pseudouridine(55) synthase</fullName>
        <shortName evidence="5">Psi55 synthase</shortName>
    </alternativeName>
    <alternativeName>
        <fullName evidence="5">tRNA pseudouridylate synthase</fullName>
    </alternativeName>
    <alternativeName>
        <fullName evidence="5">tRNA-uridine isomerase</fullName>
    </alternativeName>
</protein>
<organism evidence="7 8">
    <name type="scientific">Candidatus Aphodenecus pullistercoris</name>
    <dbReference type="NCBI Taxonomy" id="2840669"/>
    <lineage>
        <taxon>Bacteria</taxon>
        <taxon>Pseudomonadati</taxon>
        <taxon>Spirochaetota</taxon>
        <taxon>Spirochaetia</taxon>
        <taxon>Spirochaetales</taxon>
        <taxon>Candidatus Aphodenecus</taxon>
    </lineage>
</organism>
<dbReference type="InterPro" id="IPR002501">
    <property type="entry name" value="PsdUridine_synth_N"/>
</dbReference>
<dbReference type="InterPro" id="IPR020103">
    <property type="entry name" value="PsdUridine_synth_cat_dom_sf"/>
</dbReference>
<accession>A0A9D9E784</accession>
<sequence>MSTFSVTVMKKEGGITSYRALSPLKQAVKGSKVGHTGTLDQFASGIMVALTGEATRLNPLFTACDKRYRAALSFGAETDTLDPEGQVVASGGRIPKREEVEAVLPSFIGPCLQVPPVYSAIHIGGKRAYQEARKGNDVVLEPRPVTIHSLSLVDYRDGVAIIDAHVGKGTYIRSLGRDIARALGTYGHLEALERYKVGPFGYSDVHGLPATAEESEENLRKLISTVVEVEYGALRRIANGYLPQGALSLSGPEGHWAMLYCRGRFIGVLEQRQEGGWRIAALASREDL</sequence>
<comment type="function">
    <text evidence="5">Responsible for synthesis of pseudouridine from uracil-55 in the psi GC loop of transfer RNAs.</text>
</comment>
<evidence type="ECO:0000256" key="4">
    <source>
        <dbReference type="ARBA" id="ARBA00023235"/>
    </source>
</evidence>
<dbReference type="SUPFAM" id="SSF55120">
    <property type="entry name" value="Pseudouridine synthase"/>
    <property type="match status" value="1"/>
</dbReference>
<dbReference type="PANTHER" id="PTHR13767:SF2">
    <property type="entry name" value="PSEUDOURIDYLATE SYNTHASE TRUB1"/>
    <property type="match status" value="1"/>
</dbReference>
<dbReference type="EC" id="5.4.99.25" evidence="5"/>
<dbReference type="AlphaFoldDB" id="A0A9D9E784"/>
<comment type="similarity">
    <text evidence="2 5">Belongs to the pseudouridine synthase TruB family. Type 1 subfamily.</text>
</comment>
<evidence type="ECO:0000256" key="2">
    <source>
        <dbReference type="ARBA" id="ARBA00005642"/>
    </source>
</evidence>
<keyword evidence="4 5" id="KW-0413">Isomerase</keyword>
<dbReference type="Pfam" id="PF01509">
    <property type="entry name" value="TruB_N"/>
    <property type="match status" value="1"/>
</dbReference>
<dbReference type="NCBIfam" id="TIGR00431">
    <property type="entry name" value="TruB"/>
    <property type="match status" value="1"/>
</dbReference>
<gene>
    <name evidence="5 7" type="primary">truB</name>
    <name evidence="7" type="ORF">IAC42_00265</name>
</gene>
<evidence type="ECO:0000256" key="3">
    <source>
        <dbReference type="ARBA" id="ARBA00022694"/>
    </source>
</evidence>
<evidence type="ECO:0000313" key="7">
    <source>
        <dbReference type="EMBL" id="MBO8442183.1"/>
    </source>
</evidence>
<comment type="catalytic activity">
    <reaction evidence="1 5">
        <text>uridine(55) in tRNA = pseudouridine(55) in tRNA</text>
        <dbReference type="Rhea" id="RHEA:42532"/>
        <dbReference type="Rhea" id="RHEA-COMP:10101"/>
        <dbReference type="Rhea" id="RHEA-COMP:10102"/>
        <dbReference type="ChEBI" id="CHEBI:65314"/>
        <dbReference type="ChEBI" id="CHEBI:65315"/>
        <dbReference type="EC" id="5.4.99.25"/>
    </reaction>
</comment>
<dbReference type="Gene3D" id="3.30.2350.10">
    <property type="entry name" value="Pseudouridine synthase"/>
    <property type="match status" value="1"/>
</dbReference>
<dbReference type="GO" id="GO:1990481">
    <property type="term" value="P:mRNA pseudouridine synthesis"/>
    <property type="evidence" value="ECO:0007669"/>
    <property type="project" value="TreeGrafter"/>
</dbReference>
<dbReference type="GO" id="GO:0031119">
    <property type="term" value="P:tRNA pseudouridine synthesis"/>
    <property type="evidence" value="ECO:0007669"/>
    <property type="project" value="UniProtKB-UniRule"/>
</dbReference>
<proteinExistence type="inferred from homology"/>
<dbReference type="Proteomes" id="UP000823633">
    <property type="component" value="Unassembled WGS sequence"/>
</dbReference>
<feature type="active site" description="Nucleophile" evidence="5">
    <location>
        <position position="40"/>
    </location>
</feature>
<reference evidence="7" key="2">
    <citation type="journal article" date="2021" name="PeerJ">
        <title>Extensive microbial diversity within the chicken gut microbiome revealed by metagenomics and culture.</title>
        <authorList>
            <person name="Gilroy R."/>
            <person name="Ravi A."/>
            <person name="Getino M."/>
            <person name="Pursley I."/>
            <person name="Horton D.L."/>
            <person name="Alikhan N.F."/>
            <person name="Baker D."/>
            <person name="Gharbi K."/>
            <person name="Hall N."/>
            <person name="Watson M."/>
            <person name="Adriaenssens E.M."/>
            <person name="Foster-Nyarko E."/>
            <person name="Jarju S."/>
            <person name="Secka A."/>
            <person name="Antonio M."/>
            <person name="Oren A."/>
            <person name="Chaudhuri R.R."/>
            <person name="La Ragione R."/>
            <person name="Hildebrand F."/>
            <person name="Pallen M.J."/>
        </authorList>
    </citation>
    <scope>NUCLEOTIDE SEQUENCE</scope>
    <source>
        <strain evidence="7">11167</strain>
    </source>
</reference>
<comment type="caution">
    <text evidence="7">The sequence shown here is derived from an EMBL/GenBank/DDBJ whole genome shotgun (WGS) entry which is preliminary data.</text>
</comment>
<evidence type="ECO:0000259" key="6">
    <source>
        <dbReference type="Pfam" id="PF01509"/>
    </source>
</evidence>
<name>A0A9D9E784_9SPIR</name>
<evidence type="ECO:0000313" key="8">
    <source>
        <dbReference type="Proteomes" id="UP000823633"/>
    </source>
</evidence>